<dbReference type="OrthoDB" id="9766909at2"/>
<evidence type="ECO:0000256" key="14">
    <source>
        <dbReference type="ARBA" id="ARBA00023268"/>
    </source>
</evidence>
<dbReference type="GO" id="GO:0008955">
    <property type="term" value="F:peptidoglycan glycosyltransferase activity"/>
    <property type="evidence" value="ECO:0007669"/>
    <property type="project" value="UniProtKB-EC"/>
</dbReference>
<evidence type="ECO:0000256" key="5">
    <source>
        <dbReference type="ARBA" id="ARBA00022475"/>
    </source>
</evidence>
<feature type="domain" description="Glycosyl transferase family 51" evidence="21">
    <location>
        <begin position="87"/>
        <end position="258"/>
    </location>
</feature>
<comment type="pathway">
    <text evidence="2">Cell wall biogenesis; peptidoglycan biosynthesis.</text>
</comment>
<evidence type="ECO:0000256" key="12">
    <source>
        <dbReference type="ARBA" id="ARBA00022984"/>
    </source>
</evidence>
<comment type="similarity">
    <text evidence="4">In the N-terminal section; belongs to the glycosyltransferase 51 family.</text>
</comment>
<keyword evidence="8" id="KW-0328">Glycosyltransferase</keyword>
<evidence type="ECO:0000313" key="22">
    <source>
        <dbReference type="EMBL" id="ELR69064.1"/>
    </source>
</evidence>
<dbReference type="GO" id="GO:0005886">
    <property type="term" value="C:plasma membrane"/>
    <property type="evidence" value="ECO:0007669"/>
    <property type="project" value="UniProtKB-SubCell"/>
</dbReference>
<evidence type="ECO:0000256" key="7">
    <source>
        <dbReference type="ARBA" id="ARBA00022670"/>
    </source>
</evidence>
<dbReference type="SUPFAM" id="SSF56601">
    <property type="entry name" value="beta-lactamase/transpeptidase-like"/>
    <property type="match status" value="1"/>
</dbReference>
<dbReference type="SUPFAM" id="SSF53955">
    <property type="entry name" value="Lysozyme-like"/>
    <property type="match status" value="1"/>
</dbReference>
<dbReference type="InterPro" id="IPR012338">
    <property type="entry name" value="Beta-lactam/transpept-like"/>
</dbReference>
<evidence type="ECO:0000256" key="10">
    <source>
        <dbReference type="ARBA" id="ARBA00022801"/>
    </source>
</evidence>
<feature type="region of interest" description="Disordered" evidence="18">
    <location>
        <begin position="760"/>
        <end position="779"/>
    </location>
</feature>
<dbReference type="Gene3D" id="1.10.3810.10">
    <property type="entry name" value="Biosynthetic peptidoglycan transglycosylase-like"/>
    <property type="match status" value="1"/>
</dbReference>
<protein>
    <submittedName>
        <fullName evidence="22">Multimodular transpeptidase-transglycosylase</fullName>
    </submittedName>
</protein>
<feature type="compositionally biased region" description="Basic and acidic residues" evidence="18">
    <location>
        <begin position="760"/>
        <end position="770"/>
    </location>
</feature>
<dbReference type="GO" id="GO:0071555">
    <property type="term" value="P:cell wall organization"/>
    <property type="evidence" value="ECO:0007669"/>
    <property type="project" value="UniProtKB-KW"/>
</dbReference>
<dbReference type="Gene3D" id="3.40.710.10">
    <property type="entry name" value="DD-peptidase/beta-lactamase superfamily"/>
    <property type="match status" value="2"/>
</dbReference>
<evidence type="ECO:0000256" key="17">
    <source>
        <dbReference type="ARBA" id="ARBA00049902"/>
    </source>
</evidence>
<dbReference type="GO" id="GO:0008658">
    <property type="term" value="F:penicillin binding"/>
    <property type="evidence" value="ECO:0007669"/>
    <property type="project" value="InterPro"/>
</dbReference>
<dbReference type="InterPro" id="IPR036950">
    <property type="entry name" value="PBP_transglycosylase"/>
</dbReference>
<evidence type="ECO:0000256" key="6">
    <source>
        <dbReference type="ARBA" id="ARBA00022645"/>
    </source>
</evidence>
<evidence type="ECO:0000256" key="1">
    <source>
        <dbReference type="ARBA" id="ARBA00004236"/>
    </source>
</evidence>
<dbReference type="GO" id="GO:0009252">
    <property type="term" value="P:peptidoglycan biosynthetic process"/>
    <property type="evidence" value="ECO:0007669"/>
    <property type="project" value="UniProtKB-KW"/>
</dbReference>
<keyword evidence="15" id="KW-0961">Cell wall biogenesis/degradation</keyword>
<comment type="similarity">
    <text evidence="3">In the C-terminal section; belongs to the transpeptidase family.</text>
</comment>
<keyword evidence="9" id="KW-0808">Transferase</keyword>
<dbReference type="InterPro" id="IPR001264">
    <property type="entry name" value="Glyco_trans_51"/>
</dbReference>
<evidence type="ECO:0000256" key="2">
    <source>
        <dbReference type="ARBA" id="ARBA00004752"/>
    </source>
</evidence>
<evidence type="ECO:0000256" key="11">
    <source>
        <dbReference type="ARBA" id="ARBA00022960"/>
    </source>
</evidence>
<evidence type="ECO:0000256" key="3">
    <source>
        <dbReference type="ARBA" id="ARBA00007090"/>
    </source>
</evidence>
<dbReference type="RefSeq" id="WP_009582544.1">
    <property type="nucleotide sequence ID" value="NZ_AMZN01000084.1"/>
</dbReference>
<evidence type="ECO:0000256" key="18">
    <source>
        <dbReference type="SAM" id="MobiDB-lite"/>
    </source>
</evidence>
<dbReference type="Pfam" id="PF00905">
    <property type="entry name" value="Transpeptidase"/>
    <property type="match status" value="1"/>
</dbReference>
<keyword evidence="19" id="KW-0812">Transmembrane</keyword>
<keyword evidence="6" id="KW-0121">Carboxypeptidase</keyword>
<evidence type="ECO:0000313" key="23">
    <source>
        <dbReference type="Proteomes" id="UP000011135"/>
    </source>
</evidence>
<organism evidence="22 23">
    <name type="scientific">Fulvivirga imtechensis AK7</name>
    <dbReference type="NCBI Taxonomy" id="1237149"/>
    <lineage>
        <taxon>Bacteria</taxon>
        <taxon>Pseudomonadati</taxon>
        <taxon>Bacteroidota</taxon>
        <taxon>Cytophagia</taxon>
        <taxon>Cytophagales</taxon>
        <taxon>Fulvivirgaceae</taxon>
        <taxon>Fulvivirga</taxon>
    </lineage>
</organism>
<comment type="subcellular location">
    <subcellularLocation>
        <location evidence="1">Cell membrane</location>
    </subcellularLocation>
</comment>
<dbReference type="EMBL" id="AMZN01000084">
    <property type="protein sequence ID" value="ELR69064.1"/>
    <property type="molecule type" value="Genomic_DNA"/>
</dbReference>
<evidence type="ECO:0000256" key="19">
    <source>
        <dbReference type="SAM" id="Phobius"/>
    </source>
</evidence>
<keyword evidence="12" id="KW-0573">Peptidoglycan synthesis</keyword>
<dbReference type="GO" id="GO:0030288">
    <property type="term" value="C:outer membrane-bounded periplasmic space"/>
    <property type="evidence" value="ECO:0007669"/>
    <property type="project" value="TreeGrafter"/>
</dbReference>
<keyword evidence="7" id="KW-0645">Protease</keyword>
<keyword evidence="23" id="KW-1185">Reference proteome</keyword>
<dbReference type="InterPro" id="IPR023346">
    <property type="entry name" value="Lysozyme-like_dom_sf"/>
</dbReference>
<reference evidence="22 23" key="1">
    <citation type="submission" date="2012-12" db="EMBL/GenBank/DDBJ databases">
        <title>Genome assembly of Fulvivirga imtechensis AK7.</title>
        <authorList>
            <person name="Nupur N."/>
            <person name="Khatri I."/>
            <person name="Kumar R."/>
            <person name="Subramanian S."/>
            <person name="Pinnaka A."/>
        </authorList>
    </citation>
    <scope>NUCLEOTIDE SEQUENCE [LARGE SCALE GENOMIC DNA]</scope>
    <source>
        <strain evidence="22 23">AK7</strain>
    </source>
</reference>
<evidence type="ECO:0000256" key="8">
    <source>
        <dbReference type="ARBA" id="ARBA00022676"/>
    </source>
</evidence>
<dbReference type="GO" id="GO:0008360">
    <property type="term" value="P:regulation of cell shape"/>
    <property type="evidence" value="ECO:0007669"/>
    <property type="project" value="UniProtKB-KW"/>
</dbReference>
<keyword evidence="19" id="KW-1133">Transmembrane helix</keyword>
<accession>L8JNF3</accession>
<keyword evidence="14" id="KW-0511">Multifunctional enzyme</keyword>
<keyword evidence="11" id="KW-0133">Cell shape</keyword>
<comment type="catalytic activity">
    <reaction evidence="17">
        <text>[GlcNAc-(1-&gt;4)-Mur2Ac(oyl-L-Ala-gamma-D-Glu-L-Lys-D-Ala-D-Ala)](n)-di-trans,octa-cis-undecaprenyl diphosphate + beta-D-GlcNAc-(1-&gt;4)-Mur2Ac(oyl-L-Ala-gamma-D-Glu-L-Lys-D-Ala-D-Ala)-di-trans,octa-cis-undecaprenyl diphosphate = [GlcNAc-(1-&gt;4)-Mur2Ac(oyl-L-Ala-gamma-D-Glu-L-Lys-D-Ala-D-Ala)](n+1)-di-trans,octa-cis-undecaprenyl diphosphate + di-trans,octa-cis-undecaprenyl diphosphate + H(+)</text>
        <dbReference type="Rhea" id="RHEA:23708"/>
        <dbReference type="Rhea" id="RHEA-COMP:9602"/>
        <dbReference type="Rhea" id="RHEA-COMP:9603"/>
        <dbReference type="ChEBI" id="CHEBI:15378"/>
        <dbReference type="ChEBI" id="CHEBI:58405"/>
        <dbReference type="ChEBI" id="CHEBI:60033"/>
        <dbReference type="ChEBI" id="CHEBI:78435"/>
        <dbReference type="EC" id="2.4.99.28"/>
    </reaction>
</comment>
<dbReference type="Pfam" id="PF00912">
    <property type="entry name" value="Transgly"/>
    <property type="match status" value="1"/>
</dbReference>
<evidence type="ECO:0000256" key="4">
    <source>
        <dbReference type="ARBA" id="ARBA00007739"/>
    </source>
</evidence>
<evidence type="ECO:0000256" key="16">
    <source>
        <dbReference type="ARBA" id="ARBA00034000"/>
    </source>
</evidence>
<sequence>MAKHELKKEKTKKKGTRRKYKVIGRQALKIAGIAIGILATAFFIFFFSVKAGFFGKLPATETLKKIENNTATEIYSADSVLLGRFFIQERTRIRYEEVPEHLINALIATEDARFFDHEGIDYRSLARVFFKTILLLDRTSGGGSTLSQQLAKNLFPRKDNGWLSVPVNKAKEAIIAHRLEEIYTKEEVLLLYLNTVPFGDNVFGVEMAAKRFFNKKISKLSIQEAAVLVGMLKANHTYNPRIYPENALNRRNVVLMQMARYGYLNDQQYDSISALPLKLDYTKITHNTGIATYFREQLRQQLEKWCEKHQKPDGSDYNLYTDGLKIYTTIDSRMQKSAEEAMQTHMADLQKVFDDHWSGREPWSDNKDVISHAIKHSKRYKRLKEEGLSEDEIRKEMARPVHMKIFTWSGEKEISMSPVDSIKHYLRILQTGFLAMDPRNGDIKAWVGGINYEFFKYDHVNENTKRQVGSTFKPIVYAAAIEDGANPCRYVSAEKITYTNLANWSPGNTHEEDYDKKYSYQGALANSVNTVSVRVLEEVGIAKTIALAERTGIRSELPKVPSIALGTANISLLEMVTSYCAFANGGYAVTPRRITAITDNSGNIIEIFQPTQHKEQVLSSETATMMNTMLQGVVNNGTASRYRWKYGLRNDLAGKTGTTQSNADGWFIGYNPSLVVGAWVGADNPSIRFRTTNLGSGANTALPVVAGFFKKIQQSKALNTYANAKFPEVPHHILRQLDCEPVKEEKPFMEWLFGNKDDTEKRTEFKEPRSREKKKKDKKNIFNKIEGLFKKKKDN</sequence>
<dbReference type="GO" id="GO:0006508">
    <property type="term" value="P:proteolysis"/>
    <property type="evidence" value="ECO:0007669"/>
    <property type="project" value="UniProtKB-KW"/>
</dbReference>
<feature type="domain" description="Penicillin-binding protein transpeptidase" evidence="20">
    <location>
        <begin position="432"/>
        <end position="673"/>
    </location>
</feature>
<name>L8JNF3_9BACT</name>
<keyword evidence="10" id="KW-0378">Hydrolase</keyword>
<evidence type="ECO:0000259" key="20">
    <source>
        <dbReference type="Pfam" id="PF00905"/>
    </source>
</evidence>
<dbReference type="AlphaFoldDB" id="L8JNF3"/>
<dbReference type="PATRIC" id="fig|1237149.3.peg.4835"/>
<comment type="catalytic activity">
    <reaction evidence="16">
        <text>Preferential cleavage: (Ac)2-L-Lys-D-Ala-|-D-Ala. Also transpeptidation of peptidyl-alanyl moieties that are N-acyl substituents of D-alanine.</text>
        <dbReference type="EC" id="3.4.16.4"/>
    </reaction>
</comment>
<dbReference type="InterPro" id="IPR001460">
    <property type="entry name" value="PCN-bd_Tpept"/>
</dbReference>
<evidence type="ECO:0000256" key="13">
    <source>
        <dbReference type="ARBA" id="ARBA00023136"/>
    </source>
</evidence>
<keyword evidence="13 19" id="KW-0472">Membrane</keyword>
<dbReference type="PANTHER" id="PTHR32282">
    <property type="entry name" value="BINDING PROTEIN TRANSPEPTIDASE, PUTATIVE-RELATED"/>
    <property type="match status" value="1"/>
</dbReference>
<dbReference type="InterPro" id="IPR050396">
    <property type="entry name" value="Glycosyltr_51/Transpeptidase"/>
</dbReference>
<evidence type="ECO:0000256" key="9">
    <source>
        <dbReference type="ARBA" id="ARBA00022679"/>
    </source>
</evidence>
<feature type="transmembrane region" description="Helical" evidence="19">
    <location>
        <begin position="27"/>
        <end position="49"/>
    </location>
</feature>
<dbReference type="eggNOG" id="COG5009">
    <property type="taxonomic scope" value="Bacteria"/>
</dbReference>
<keyword evidence="5" id="KW-1003">Cell membrane</keyword>
<dbReference type="STRING" id="1237149.C900_05453"/>
<proteinExistence type="inferred from homology"/>
<evidence type="ECO:0000256" key="15">
    <source>
        <dbReference type="ARBA" id="ARBA00023316"/>
    </source>
</evidence>
<evidence type="ECO:0000259" key="21">
    <source>
        <dbReference type="Pfam" id="PF00912"/>
    </source>
</evidence>
<comment type="caution">
    <text evidence="22">The sequence shown here is derived from an EMBL/GenBank/DDBJ whole genome shotgun (WGS) entry which is preliminary data.</text>
</comment>
<gene>
    <name evidence="22" type="ORF">C900_05453</name>
</gene>
<dbReference type="GO" id="GO:0009002">
    <property type="term" value="F:serine-type D-Ala-D-Ala carboxypeptidase activity"/>
    <property type="evidence" value="ECO:0007669"/>
    <property type="project" value="UniProtKB-EC"/>
</dbReference>
<dbReference type="Proteomes" id="UP000011135">
    <property type="component" value="Unassembled WGS sequence"/>
</dbReference>
<dbReference type="PANTHER" id="PTHR32282:SF11">
    <property type="entry name" value="PENICILLIN-BINDING PROTEIN 1B"/>
    <property type="match status" value="1"/>
</dbReference>